<dbReference type="Pfam" id="PF00651">
    <property type="entry name" value="BTB"/>
    <property type="match status" value="1"/>
</dbReference>
<dbReference type="PANTHER" id="PTHR24413">
    <property type="entry name" value="SPECKLE-TYPE POZ PROTEIN"/>
    <property type="match status" value="1"/>
</dbReference>
<dbReference type="OrthoDB" id="6478546at2759"/>
<name>A0A4Y2N075_ARAVE</name>
<dbReference type="EMBL" id="BGPR01008089">
    <property type="protein sequence ID" value="GBN31507.1"/>
    <property type="molecule type" value="Genomic_DNA"/>
</dbReference>
<accession>A0A4Y2N075</accession>
<evidence type="ECO:0000313" key="2">
    <source>
        <dbReference type="EMBL" id="GBN31507.1"/>
    </source>
</evidence>
<dbReference type="Proteomes" id="UP000499080">
    <property type="component" value="Unassembled WGS sequence"/>
</dbReference>
<dbReference type="InterPro" id="IPR011333">
    <property type="entry name" value="SKP1/BTB/POZ_sf"/>
</dbReference>
<dbReference type="PROSITE" id="PS50097">
    <property type="entry name" value="BTB"/>
    <property type="match status" value="1"/>
</dbReference>
<proteinExistence type="predicted"/>
<dbReference type="Gene3D" id="1.25.40.420">
    <property type="match status" value="1"/>
</dbReference>
<dbReference type="CDD" id="cd18186">
    <property type="entry name" value="BTB_POZ_ZBTB_KLHL-like"/>
    <property type="match status" value="1"/>
</dbReference>
<dbReference type="Gene3D" id="3.30.710.10">
    <property type="entry name" value="Potassium Channel Kv1.1, Chain A"/>
    <property type="match status" value="1"/>
</dbReference>
<feature type="domain" description="BTB" evidence="1">
    <location>
        <begin position="316"/>
        <end position="381"/>
    </location>
</feature>
<organism evidence="2 3">
    <name type="scientific">Araneus ventricosus</name>
    <name type="common">Orbweaver spider</name>
    <name type="synonym">Epeira ventricosa</name>
    <dbReference type="NCBI Taxonomy" id="182803"/>
    <lineage>
        <taxon>Eukaryota</taxon>
        <taxon>Metazoa</taxon>
        <taxon>Ecdysozoa</taxon>
        <taxon>Arthropoda</taxon>
        <taxon>Chelicerata</taxon>
        <taxon>Arachnida</taxon>
        <taxon>Araneae</taxon>
        <taxon>Araneomorphae</taxon>
        <taxon>Entelegynae</taxon>
        <taxon>Araneoidea</taxon>
        <taxon>Araneidae</taxon>
        <taxon>Araneus</taxon>
    </lineage>
</organism>
<dbReference type="SUPFAM" id="SSF54695">
    <property type="entry name" value="POZ domain"/>
    <property type="match status" value="1"/>
</dbReference>
<dbReference type="AlphaFoldDB" id="A0A4Y2N075"/>
<evidence type="ECO:0000259" key="1">
    <source>
        <dbReference type="PROSITE" id="PS50097"/>
    </source>
</evidence>
<evidence type="ECO:0000313" key="3">
    <source>
        <dbReference type="Proteomes" id="UP000499080"/>
    </source>
</evidence>
<sequence length="485" mass="56291">MDEFIFDWRIENISYCWNKRGEIVSPSFVADTLQNNAWSLKLFHGGYYFLSLTLIRGEDDGPRDRDFLFSCEFSCVTANNLTLTSVRKVSAAGELRMGCGASFGRHEIFGQNEDLIFPQDILTLRCRMWKREGDMFKYGQCFGRTRLEIERILSVADMNPKINREKTILIHSKKENKLLLSVNIFHGEDGLKIDLRRTDIARKNVSTFKFSAVGRNRTPLNYIKSGFYMPVEVVWTMPFSSAENKASVTNKLKLTCEFIYSTGEETKSVEKVRPCSFKFPEFPSNCILSCIPSGKMADCPSICKDLWDLYSKQILCDVELKTQSTSFWVHKTVLCARSPVFLAMLTGEMKEKTSVEIEDLENDTLEKFLAFLYTDSFEESQWNAVVELYYAADKYQVERLECFCRSFFANNIYVSNACDLLTLADRHSDSDLKSRVEYYIVTHHDCIFGSPTWKQFSDKQPLLALRAMLCKYDKERRRWLSYFFN</sequence>
<reference evidence="2 3" key="1">
    <citation type="journal article" date="2019" name="Sci. Rep.">
        <title>Orb-weaving spider Araneus ventricosus genome elucidates the spidroin gene catalogue.</title>
        <authorList>
            <person name="Kono N."/>
            <person name="Nakamura H."/>
            <person name="Ohtoshi R."/>
            <person name="Moran D.A.P."/>
            <person name="Shinohara A."/>
            <person name="Yoshida Y."/>
            <person name="Fujiwara M."/>
            <person name="Mori M."/>
            <person name="Tomita M."/>
            <person name="Arakawa K."/>
        </authorList>
    </citation>
    <scope>NUCLEOTIDE SEQUENCE [LARGE SCALE GENOMIC DNA]</scope>
</reference>
<protein>
    <submittedName>
        <fullName evidence="2">Protein maternal effect lethal 26</fullName>
    </submittedName>
</protein>
<keyword evidence="3" id="KW-1185">Reference proteome</keyword>
<dbReference type="SUPFAM" id="SSF49599">
    <property type="entry name" value="TRAF domain-like"/>
    <property type="match status" value="1"/>
</dbReference>
<gene>
    <name evidence="2" type="primary">mel-26_1</name>
    <name evidence="2" type="ORF">AVEN_144910_1</name>
</gene>
<comment type="caution">
    <text evidence="2">The sequence shown here is derived from an EMBL/GenBank/DDBJ whole genome shotgun (WGS) entry which is preliminary data.</text>
</comment>
<dbReference type="SMART" id="SM00225">
    <property type="entry name" value="BTB"/>
    <property type="match status" value="1"/>
</dbReference>
<dbReference type="InterPro" id="IPR000210">
    <property type="entry name" value="BTB/POZ_dom"/>
</dbReference>